<evidence type="ECO:0000256" key="2">
    <source>
        <dbReference type="ARBA" id="ARBA00022977"/>
    </source>
</evidence>
<accession>A0ABQ6BNU0</accession>
<keyword evidence="5" id="KW-1185">Reference proteome</keyword>
<reference evidence="5" key="1">
    <citation type="journal article" date="2019" name="Int. J. Syst. Evol. Microbiol.">
        <title>The Global Catalogue of Microorganisms (GCM) 10K type strain sequencing project: providing services to taxonomists for standard genome sequencing and annotation.</title>
        <authorList>
            <consortium name="The Broad Institute Genomics Platform"/>
            <consortium name="The Broad Institute Genome Sequencing Center for Infectious Disease"/>
            <person name="Wu L."/>
            <person name="Ma J."/>
        </authorList>
    </citation>
    <scope>NUCLEOTIDE SEQUENCE [LARGE SCALE GENOMIC DNA]</scope>
    <source>
        <strain evidence="5">NBRC 110107</strain>
    </source>
</reference>
<evidence type="ECO:0000313" key="4">
    <source>
        <dbReference type="EMBL" id="GLS01852.1"/>
    </source>
</evidence>
<dbReference type="InterPro" id="IPR036206">
    <property type="entry name" value="ThiamineP_synth_sf"/>
</dbReference>
<dbReference type="InterPro" id="IPR013785">
    <property type="entry name" value="Aldolase_TIM"/>
</dbReference>
<comment type="pathway">
    <text evidence="1">Cofactor biosynthesis; thiamine diphosphate biosynthesis.</text>
</comment>
<proteinExistence type="predicted"/>
<sequence>MVSSRTATALDDRTGSGEEGVMNRADAEILWEAASVLARDAAKVSGARDPAIPSLPPLLFFTDPDRTPRPWETAARLPVGSGVVFRHFGRADARETGLRLREATRSRDGLLLIGRDAELAEAVGADGVHLPERALDEAAGLAAIRPGWIVTGAAHARAMLGTPGLDALILSPVFAAGGASADRPALGLTSFASWVEAAPCPVYALGGIGAGNARSLIGSGACGLAGVSAIQAAFGPD</sequence>
<feature type="domain" description="Thiamine phosphate synthase/TenI" evidence="3">
    <location>
        <begin position="90"/>
        <end position="230"/>
    </location>
</feature>
<dbReference type="PANTHER" id="PTHR20857:SF15">
    <property type="entry name" value="THIAMINE-PHOSPHATE SYNTHASE"/>
    <property type="match status" value="1"/>
</dbReference>
<name>A0ABQ6BNU0_9CAUL</name>
<evidence type="ECO:0000313" key="5">
    <source>
        <dbReference type="Proteomes" id="UP001156921"/>
    </source>
</evidence>
<dbReference type="PANTHER" id="PTHR20857">
    <property type="entry name" value="THIAMINE-PHOSPHATE PYROPHOSPHORYLASE"/>
    <property type="match status" value="1"/>
</dbReference>
<dbReference type="EMBL" id="BSOY01000040">
    <property type="protein sequence ID" value="GLS01852.1"/>
    <property type="molecule type" value="Genomic_DNA"/>
</dbReference>
<comment type="caution">
    <text evidence="4">The sequence shown here is derived from an EMBL/GenBank/DDBJ whole genome shotgun (WGS) entry which is preliminary data.</text>
</comment>
<dbReference type="CDD" id="cd00564">
    <property type="entry name" value="TMP_TenI"/>
    <property type="match status" value="1"/>
</dbReference>
<protein>
    <recommendedName>
        <fullName evidence="3">Thiamine phosphate synthase/TenI domain-containing protein</fullName>
    </recommendedName>
</protein>
<gene>
    <name evidence="4" type="ORF">GCM10007859_18700</name>
</gene>
<keyword evidence="2" id="KW-0784">Thiamine biosynthesis</keyword>
<dbReference type="Gene3D" id="3.20.20.70">
    <property type="entry name" value="Aldolase class I"/>
    <property type="match status" value="1"/>
</dbReference>
<evidence type="ECO:0000259" key="3">
    <source>
        <dbReference type="Pfam" id="PF02581"/>
    </source>
</evidence>
<evidence type="ECO:0000256" key="1">
    <source>
        <dbReference type="ARBA" id="ARBA00004948"/>
    </source>
</evidence>
<dbReference type="Proteomes" id="UP001156921">
    <property type="component" value="Unassembled WGS sequence"/>
</dbReference>
<dbReference type="InterPro" id="IPR022998">
    <property type="entry name" value="ThiamineP_synth_TenI"/>
</dbReference>
<dbReference type="Pfam" id="PF02581">
    <property type="entry name" value="TMP-TENI"/>
    <property type="match status" value="1"/>
</dbReference>
<dbReference type="SUPFAM" id="SSF51391">
    <property type="entry name" value="Thiamin phosphate synthase"/>
    <property type="match status" value="1"/>
</dbReference>
<organism evidence="4 5">
    <name type="scientific">Brevundimonas denitrificans</name>
    <dbReference type="NCBI Taxonomy" id="1443434"/>
    <lineage>
        <taxon>Bacteria</taxon>
        <taxon>Pseudomonadati</taxon>
        <taxon>Pseudomonadota</taxon>
        <taxon>Alphaproteobacteria</taxon>
        <taxon>Caulobacterales</taxon>
        <taxon>Caulobacteraceae</taxon>
        <taxon>Brevundimonas</taxon>
    </lineage>
</organism>